<comment type="caution">
    <text evidence="2">The sequence shown here is derived from an EMBL/GenBank/DDBJ whole genome shotgun (WGS) entry which is preliminary data.</text>
</comment>
<dbReference type="AlphaFoldDB" id="A0AAV7WLS9"/>
<gene>
    <name evidence="2" type="ORF">NDU88_002638</name>
</gene>
<feature type="compositionally biased region" description="Polar residues" evidence="1">
    <location>
        <begin position="26"/>
        <end position="38"/>
    </location>
</feature>
<protein>
    <submittedName>
        <fullName evidence="2">Uncharacterized protein</fullName>
    </submittedName>
</protein>
<feature type="compositionally biased region" description="Acidic residues" evidence="1">
    <location>
        <begin position="76"/>
        <end position="87"/>
    </location>
</feature>
<dbReference type="Proteomes" id="UP001066276">
    <property type="component" value="Chromosome 1_1"/>
</dbReference>
<feature type="compositionally biased region" description="Basic residues" evidence="1">
    <location>
        <begin position="39"/>
        <end position="49"/>
    </location>
</feature>
<evidence type="ECO:0000313" key="3">
    <source>
        <dbReference type="Proteomes" id="UP001066276"/>
    </source>
</evidence>
<name>A0AAV7WLS9_PLEWA</name>
<evidence type="ECO:0000256" key="1">
    <source>
        <dbReference type="SAM" id="MobiDB-lite"/>
    </source>
</evidence>
<evidence type="ECO:0000313" key="2">
    <source>
        <dbReference type="EMBL" id="KAJ1215028.1"/>
    </source>
</evidence>
<sequence length="87" mass="9345">MSLTRCCDGPDWANPHNAPACAGASSVDSDVSLGSTNHVGRRPHQRKPGHLNGQASRLEEGKAIEREEDKSKTTEETAEEDKDGSET</sequence>
<proteinExistence type="predicted"/>
<keyword evidence="3" id="KW-1185">Reference proteome</keyword>
<dbReference type="EMBL" id="JANPWB010000001">
    <property type="protein sequence ID" value="KAJ1215028.1"/>
    <property type="molecule type" value="Genomic_DNA"/>
</dbReference>
<reference evidence="2" key="1">
    <citation type="journal article" date="2022" name="bioRxiv">
        <title>Sequencing and chromosome-scale assembly of the giantPleurodeles waltlgenome.</title>
        <authorList>
            <person name="Brown T."/>
            <person name="Elewa A."/>
            <person name="Iarovenko S."/>
            <person name="Subramanian E."/>
            <person name="Araus A.J."/>
            <person name="Petzold A."/>
            <person name="Susuki M."/>
            <person name="Suzuki K.-i.T."/>
            <person name="Hayashi T."/>
            <person name="Toyoda A."/>
            <person name="Oliveira C."/>
            <person name="Osipova E."/>
            <person name="Leigh N.D."/>
            <person name="Simon A."/>
            <person name="Yun M.H."/>
        </authorList>
    </citation>
    <scope>NUCLEOTIDE SEQUENCE</scope>
    <source>
        <strain evidence="2">20211129_DDA</strain>
        <tissue evidence="2">Liver</tissue>
    </source>
</reference>
<feature type="compositionally biased region" description="Basic and acidic residues" evidence="1">
    <location>
        <begin position="57"/>
        <end position="75"/>
    </location>
</feature>
<feature type="region of interest" description="Disordered" evidence="1">
    <location>
        <begin position="1"/>
        <end position="87"/>
    </location>
</feature>
<organism evidence="2 3">
    <name type="scientific">Pleurodeles waltl</name>
    <name type="common">Iberian ribbed newt</name>
    <dbReference type="NCBI Taxonomy" id="8319"/>
    <lineage>
        <taxon>Eukaryota</taxon>
        <taxon>Metazoa</taxon>
        <taxon>Chordata</taxon>
        <taxon>Craniata</taxon>
        <taxon>Vertebrata</taxon>
        <taxon>Euteleostomi</taxon>
        <taxon>Amphibia</taxon>
        <taxon>Batrachia</taxon>
        <taxon>Caudata</taxon>
        <taxon>Salamandroidea</taxon>
        <taxon>Salamandridae</taxon>
        <taxon>Pleurodelinae</taxon>
        <taxon>Pleurodeles</taxon>
    </lineage>
</organism>
<accession>A0AAV7WLS9</accession>